<reference evidence="3 4" key="1">
    <citation type="submission" date="2021-03" db="EMBL/GenBank/DDBJ databases">
        <title>novel species isolated from a fishpond in China.</title>
        <authorList>
            <person name="Lu H."/>
            <person name="Cai Z."/>
        </authorList>
    </citation>
    <scope>NUCLEOTIDE SEQUENCE [LARGE SCALE GENOMIC DNA]</scope>
    <source>
        <strain evidence="3 4">YJ13C</strain>
    </source>
</reference>
<evidence type="ECO:0000313" key="3">
    <source>
        <dbReference type="EMBL" id="MBN7817701.1"/>
    </source>
</evidence>
<accession>A0ABS3CKR7</accession>
<dbReference type="InterPro" id="IPR008207">
    <property type="entry name" value="Sig_transdc_His_kin_Hpt_dom"/>
</dbReference>
<comment type="caution">
    <text evidence="3">The sequence shown here is derived from an EMBL/GenBank/DDBJ whole genome shotgun (WGS) entry which is preliminary data.</text>
</comment>
<dbReference type="EMBL" id="JAFKCU010000006">
    <property type="protein sequence ID" value="MBN7817701.1"/>
    <property type="molecule type" value="Genomic_DNA"/>
</dbReference>
<dbReference type="InterPro" id="IPR036641">
    <property type="entry name" value="HPT_dom_sf"/>
</dbReference>
<keyword evidence="4" id="KW-1185">Reference proteome</keyword>
<evidence type="ECO:0000259" key="2">
    <source>
        <dbReference type="PROSITE" id="PS50894"/>
    </source>
</evidence>
<organism evidence="3 4">
    <name type="scientific">Algoriphagus pacificus</name>
    <dbReference type="NCBI Taxonomy" id="2811234"/>
    <lineage>
        <taxon>Bacteria</taxon>
        <taxon>Pseudomonadati</taxon>
        <taxon>Bacteroidota</taxon>
        <taxon>Cytophagia</taxon>
        <taxon>Cytophagales</taxon>
        <taxon>Cyclobacteriaceae</taxon>
        <taxon>Algoriphagus</taxon>
    </lineage>
</organism>
<keyword evidence="1" id="KW-0597">Phosphoprotein</keyword>
<feature type="modified residue" description="Phosphohistidine" evidence="1">
    <location>
        <position position="54"/>
    </location>
</feature>
<dbReference type="SUPFAM" id="SSF47226">
    <property type="entry name" value="Histidine-containing phosphotransfer domain, HPT domain"/>
    <property type="match status" value="1"/>
</dbReference>
<dbReference type="Pfam" id="PF01627">
    <property type="entry name" value="Hpt"/>
    <property type="match status" value="1"/>
</dbReference>
<proteinExistence type="predicted"/>
<name>A0ABS3CKR7_9BACT</name>
<sequence length="108" mass="12390">MRPNLQYIKQLANGSEAFENKVLEVVKRELRLEISSFRESLNKGDIENAVLFVHKIKHKVSLLGMEEGYALTAKFEDELREGSDALLGNFESLLRIMTMFLDSINTEK</sequence>
<gene>
    <name evidence="3" type="ORF">J0A69_19820</name>
</gene>
<protein>
    <submittedName>
        <fullName evidence="3">Hpt domain-containing protein</fullName>
    </submittedName>
</protein>
<evidence type="ECO:0000256" key="1">
    <source>
        <dbReference type="PROSITE-ProRule" id="PRU00110"/>
    </source>
</evidence>
<dbReference type="RefSeq" id="WP_206588361.1">
    <property type="nucleotide sequence ID" value="NZ_JAFKCU010000006.1"/>
</dbReference>
<feature type="domain" description="HPt" evidence="2">
    <location>
        <begin position="15"/>
        <end position="108"/>
    </location>
</feature>
<dbReference type="Gene3D" id="1.20.120.160">
    <property type="entry name" value="HPT domain"/>
    <property type="match status" value="1"/>
</dbReference>
<dbReference type="PROSITE" id="PS50894">
    <property type="entry name" value="HPT"/>
    <property type="match status" value="1"/>
</dbReference>
<evidence type="ECO:0000313" key="4">
    <source>
        <dbReference type="Proteomes" id="UP000664480"/>
    </source>
</evidence>
<dbReference type="Proteomes" id="UP000664480">
    <property type="component" value="Unassembled WGS sequence"/>
</dbReference>